<reference evidence="3" key="1">
    <citation type="submission" date="2017-09" db="EMBL/GenBank/DDBJ databases">
        <title>FDA dAtabase for Regulatory Grade micrObial Sequences (FDA-ARGOS): Supporting development and validation of Infectious Disease Dx tests.</title>
        <authorList>
            <person name="Minogue T."/>
            <person name="Wolcott M."/>
            <person name="Wasieloski L."/>
            <person name="Aguilar W."/>
            <person name="Moore D."/>
            <person name="Tallon L."/>
            <person name="Sadzewicz L."/>
            <person name="Ott S."/>
            <person name="Zhao X."/>
            <person name="Nagaraj S."/>
            <person name="Vavikolanu K."/>
            <person name="Aluvathingal J."/>
            <person name="Nadendla S."/>
            <person name="Sichtig H."/>
        </authorList>
    </citation>
    <scope>NUCLEOTIDE SEQUENCE [LARGE SCALE GENOMIC DNA]</scope>
    <source>
        <strain evidence="3">FDAARGOS_394</strain>
    </source>
</reference>
<name>A0A2A7UZB4_COMTR</name>
<keyword evidence="1" id="KW-0472">Membrane</keyword>
<dbReference type="RefSeq" id="WP_066537191.1">
    <property type="nucleotide sequence ID" value="NZ_PDEA01000001.1"/>
</dbReference>
<keyword evidence="3" id="KW-1185">Reference proteome</keyword>
<keyword evidence="1" id="KW-1133">Transmembrane helix</keyword>
<dbReference type="GeneID" id="80802940"/>
<feature type="transmembrane region" description="Helical" evidence="1">
    <location>
        <begin position="6"/>
        <end position="29"/>
    </location>
</feature>
<comment type="caution">
    <text evidence="2">The sequence shown here is derived from an EMBL/GenBank/DDBJ whole genome shotgun (WGS) entry which is preliminary data.</text>
</comment>
<dbReference type="OrthoDB" id="8788571at2"/>
<dbReference type="Proteomes" id="UP000220246">
    <property type="component" value="Unassembled WGS sequence"/>
</dbReference>
<sequence>MNLLLSSLAVVAFVVLVLLLLALLVLMVYRRRRSNVSRNAVGQQAHGMGGHAGADGKDVQFRMQGERGAGGPVYGDVLCGDGVYLPKVWESDYHTSFDGRWIRTGAYGGGTPCLIDRKSLRSWNLTTAEVSALDSVHWRLPRWSEVSANRQRQMEDGQQVFTDAAFDEWLKDNVEGAAQALVAVRDLWVPADQVPSEDGQQAPALTQPDETPVKLSMQRHWPASLRTQRRPLEPVLRPRWKLLFGETPQPWAVDEHTELVWREDGQAFAFYGTSAAESEQMPDTALIVWSAQHGWLHWDAPAPADRKSWRIGISVAGDASVTKSVVPVLRWDGDTLLQRMEVDTPELERLHDGQQIHSAMDGVDGCVTHSRDGRVRLQKIPRTMFLWRRHLAKPELWQAYSAPVAGKPLCWTLVKEAADETGATPAYQLEWGESRLSGLWELEHVVVQGRWAVLLQHGASPLRGEKNTVQIWDGAQLQTLSLPWPVARLRPVPSSSGNTAPRVQLLAIAACAASNGSDPSTGLWRWHLQPPTANFLGRAGWEACYAVRDAAPDALGHWHVQPGWREVEQIQHPCADGDYVWRQQKAGEVMWWFGGLHKEANNQWSPDLPRGEGVAVTRHGAVLCGTGPSACPHPGGEGWVVLELVARSEHEPHHWKLHWLQPAMHEVHTLALRAYLPMLQSWDGVGLHWYEGEPTVDGAAADTGAASKAKGPELQTVSWSQWIDAKVEVLYEGPEGLWMRKEDMRYAENILARDDWPWKRIKTAAAAQI</sequence>
<dbReference type="EMBL" id="PDEA01000001">
    <property type="protein sequence ID" value="PEH90597.1"/>
    <property type="molecule type" value="Genomic_DNA"/>
</dbReference>
<proteinExistence type="predicted"/>
<gene>
    <name evidence="2" type="ORF">CRM82_20110</name>
</gene>
<accession>A0A2A7UZB4</accession>
<evidence type="ECO:0000313" key="2">
    <source>
        <dbReference type="EMBL" id="PEH90597.1"/>
    </source>
</evidence>
<protein>
    <submittedName>
        <fullName evidence="2">Uncharacterized protein</fullName>
    </submittedName>
</protein>
<dbReference type="AlphaFoldDB" id="A0A2A7UZB4"/>
<evidence type="ECO:0000313" key="3">
    <source>
        <dbReference type="Proteomes" id="UP000220246"/>
    </source>
</evidence>
<keyword evidence="1" id="KW-0812">Transmembrane</keyword>
<evidence type="ECO:0000256" key="1">
    <source>
        <dbReference type="SAM" id="Phobius"/>
    </source>
</evidence>
<organism evidence="2 3">
    <name type="scientific">Comamonas terrigena</name>
    <dbReference type="NCBI Taxonomy" id="32013"/>
    <lineage>
        <taxon>Bacteria</taxon>
        <taxon>Pseudomonadati</taxon>
        <taxon>Pseudomonadota</taxon>
        <taxon>Betaproteobacteria</taxon>
        <taxon>Burkholderiales</taxon>
        <taxon>Comamonadaceae</taxon>
        <taxon>Comamonas</taxon>
    </lineage>
</organism>